<sequence length="1380" mass="150980">MGVKGLWSLLNPVARPVQIESMEGKRLAIDSSIWLYQFQATMRDKDGRVLVNAHVLGFLRRINKLLFHGIKPVFVFDGGAPALKRATIAERKKKKSGAAANHAKVAEKLFAAQMRREAVKAAQAMEEQRAARNAAASAAQYPDEAGEQIAEDVIYLEELENQAGPSRPRPTPIERTSSSSAPIRPSTPVGEVPTDPEKRRKHFKKHDPYRLPEADMPTVSTNEKPDARLATEEELKQFIDEVGPGDIDVESAEFRALPTEVQYEIIGDLRSRSRQQSHRRLTDMLRAAPTALDFSMAQIKHLSQRNALTQQLLTVTDMVGKAHLTIPVRIAAERNREYVLVKKGEDEGGGWVLGIREGTKEKPIAVEDDVKSNNGSESESESDDSDIQEIESPRLAPVDPDLRAHRRREMLEAIARRYAPKRPTKAPLDIAVRPFGASRTETSKPLFDKAVEEEEDDEIVPTANDEALALALQQEELGSDEEEVDEDLARALALSRREIERRERSVTQEADWETKSESGEDEDMEEVELVPSGATTPALETTPRPVDDSDEDEDLEEVLTDSEPSRQVSESAIAAVEDPPIVTARQTVAKTKSAGVAPHRLISPAVIEIDGDEEEEDAPLFLETHRNSRVTIPSHDPLPSSKTAPPVPSRQIPVHSQPSSQTPGSEVFSEFQLIPELQPQTLESTPKSTPLLSPQPIESSPAKGARLAIPSPTSTPPTEVPKANLTLPPTSSPARPQPIQRFPSAIVRPSPLRKVTQPASSPITIDGEVEEEALLAKSPEHLETDRVSPAPTPAIFPLPSKPPVPRRMSLPPPSPRQQPPESSTSPSQTPDEHIPPNPSRPPLFQSVSTEDDASEDDGDADDGRSIEWSKSPSPVPRPALQPTDSSTTIPSEVEDQDGDITTGDMAAEEDDYARFIAQIKGRDLNEVRTEIDDEIRVLNSANKVAMRDSDEITQSMVTQIQTLLRHFGIPYITAPMEAEAQCAKLAELGLVDGIITDDSDVFLFGGTQCFKNIFNDAKYAECFLSTDIERELSLNRDRLISLAYLLGSDYTIGLPGVGPVVALELLANFPGERGIDNFKEWWMKVQRGMDTPQESGTKWRISFKKRYAHTIYLTNDWPNPLVREAYKYPTTDESEEPFHWGFPKLSALRTFLHEELSWSITKVDDELTPIVQRIARRGKMGALNKQGILDPFFDTSVVAGNYAPRRRTTANVSKRLMAVIKSFREAEATVNGNGNGTGEPPKTEWGEMMAGLDEEDPKGRGTGKRRNTGSMSVEGDGNGAGVKKRRLSSASAISRGRKRAGTNASSVSVAESTGSTESSVSVSVSAGAGAGANGRGRGRGRGGKARGRGRGRGGTASASRSASARASHSPDIEPIEVLDD</sequence>
<evidence type="ECO:0000313" key="17">
    <source>
        <dbReference type="Proteomes" id="UP000092666"/>
    </source>
</evidence>
<feature type="region of interest" description="Disordered" evidence="13">
    <location>
        <begin position="363"/>
        <end position="403"/>
    </location>
</feature>
<proteinExistence type="inferred from homology"/>
<reference evidence="17" key="2">
    <citation type="submission" date="2013-12" db="EMBL/GenBank/DDBJ databases">
        <title>Evolution of pathogenesis and genome organization in the Tremellales.</title>
        <authorList>
            <person name="Cuomo C."/>
            <person name="Litvintseva A."/>
            <person name="Heitman J."/>
            <person name="Chen Y."/>
            <person name="Sun S."/>
            <person name="Springer D."/>
            <person name="Dromer F."/>
            <person name="Young S."/>
            <person name="Zeng Q."/>
            <person name="Chapman S."/>
            <person name="Gujja S."/>
            <person name="Saif S."/>
            <person name="Birren B."/>
        </authorList>
    </citation>
    <scope>NUCLEOTIDE SEQUENCE [LARGE SCALE GENOMIC DNA]</scope>
    <source>
        <strain evidence="17">BCC8398</strain>
    </source>
</reference>
<dbReference type="SMART" id="SM00279">
    <property type="entry name" value="HhH2"/>
    <property type="match status" value="1"/>
</dbReference>
<feature type="compositionally biased region" description="Low complexity" evidence="13">
    <location>
        <begin position="1304"/>
        <end position="1327"/>
    </location>
</feature>
<keyword evidence="5" id="KW-0479">Metal-binding</keyword>
<dbReference type="InterPro" id="IPR003903">
    <property type="entry name" value="UIM_dom"/>
</dbReference>
<keyword evidence="9" id="KW-0460">Magnesium</keyword>
<dbReference type="Pfam" id="PF00867">
    <property type="entry name" value="XPG_I"/>
    <property type="match status" value="1"/>
</dbReference>
<evidence type="ECO:0000256" key="11">
    <source>
        <dbReference type="ARBA" id="ARBA00023242"/>
    </source>
</evidence>
<evidence type="ECO:0000256" key="12">
    <source>
        <dbReference type="ARBA" id="ARBA00038112"/>
    </source>
</evidence>
<dbReference type="CDD" id="cd09868">
    <property type="entry name" value="PIN_XPG_RAD2"/>
    <property type="match status" value="2"/>
</dbReference>
<dbReference type="InterPro" id="IPR006086">
    <property type="entry name" value="XPG-I_dom"/>
</dbReference>
<reference evidence="16 17" key="1">
    <citation type="submission" date="2013-07" db="EMBL/GenBank/DDBJ databases">
        <title>The Genome Sequence of Cryptococcus heveanensis BCC8398.</title>
        <authorList>
            <consortium name="The Broad Institute Genome Sequencing Platform"/>
            <person name="Cuomo C."/>
            <person name="Litvintseva A."/>
            <person name="Chen Y."/>
            <person name="Heitman J."/>
            <person name="Sun S."/>
            <person name="Springer D."/>
            <person name="Dromer F."/>
            <person name="Young S.K."/>
            <person name="Zeng Q."/>
            <person name="Gargeya S."/>
            <person name="Fitzgerald M."/>
            <person name="Abouelleil A."/>
            <person name="Alvarado L."/>
            <person name="Berlin A.M."/>
            <person name="Chapman S.B."/>
            <person name="Dewar J."/>
            <person name="Goldberg J."/>
            <person name="Griggs A."/>
            <person name="Gujja S."/>
            <person name="Hansen M."/>
            <person name="Howarth C."/>
            <person name="Imamovic A."/>
            <person name="Larimer J."/>
            <person name="McCowan C."/>
            <person name="Murphy C."/>
            <person name="Pearson M."/>
            <person name="Priest M."/>
            <person name="Roberts A."/>
            <person name="Saif S."/>
            <person name="Shea T."/>
            <person name="Sykes S."/>
            <person name="Wortman J."/>
            <person name="Nusbaum C."/>
            <person name="Birren B."/>
        </authorList>
    </citation>
    <scope>NUCLEOTIDE SEQUENCE [LARGE SCALE GENOMIC DNA]</scope>
    <source>
        <strain evidence="16 17">BCC8398</strain>
    </source>
</reference>
<dbReference type="Gene3D" id="3.40.50.1010">
    <property type="entry name" value="5'-nuclease"/>
    <property type="match status" value="2"/>
</dbReference>
<dbReference type="GO" id="GO:0046872">
    <property type="term" value="F:metal ion binding"/>
    <property type="evidence" value="ECO:0007669"/>
    <property type="project" value="UniProtKB-KW"/>
</dbReference>
<feature type="compositionally biased region" description="Acidic residues" evidence="13">
    <location>
        <begin position="378"/>
        <end position="389"/>
    </location>
</feature>
<feature type="region of interest" description="Disordered" evidence="13">
    <location>
        <begin position="607"/>
        <end position="903"/>
    </location>
</feature>
<dbReference type="PROSITE" id="PS00842">
    <property type="entry name" value="XPG_2"/>
    <property type="match status" value="1"/>
</dbReference>
<organism evidence="16 17">
    <name type="scientific">Kwoniella heveanensis BCC8398</name>
    <dbReference type="NCBI Taxonomy" id="1296120"/>
    <lineage>
        <taxon>Eukaryota</taxon>
        <taxon>Fungi</taxon>
        <taxon>Dikarya</taxon>
        <taxon>Basidiomycota</taxon>
        <taxon>Agaricomycotina</taxon>
        <taxon>Tremellomycetes</taxon>
        <taxon>Tremellales</taxon>
        <taxon>Cryptococcaceae</taxon>
        <taxon>Kwoniella</taxon>
    </lineage>
</organism>
<dbReference type="InterPro" id="IPR008918">
    <property type="entry name" value="HhH2"/>
</dbReference>
<dbReference type="SMART" id="SM00485">
    <property type="entry name" value="XPGN"/>
    <property type="match status" value="1"/>
</dbReference>
<dbReference type="Proteomes" id="UP000092666">
    <property type="component" value="Unassembled WGS sequence"/>
</dbReference>
<feature type="compositionally biased region" description="Low complexity" evidence="13">
    <location>
        <begin position="819"/>
        <end position="829"/>
    </location>
</feature>
<dbReference type="PRINTS" id="PR00853">
    <property type="entry name" value="XPGRADSUPER"/>
</dbReference>
<dbReference type="InterPro" id="IPR006085">
    <property type="entry name" value="XPG_DNA_repair_N"/>
</dbReference>
<dbReference type="FunFam" id="1.10.150.20:FF:000030">
    <property type="entry name" value="Flap endonuclease GEN-like 1"/>
    <property type="match status" value="1"/>
</dbReference>
<keyword evidence="8" id="KW-0378">Hydrolase</keyword>
<evidence type="ECO:0000256" key="13">
    <source>
        <dbReference type="SAM" id="MobiDB-lite"/>
    </source>
</evidence>
<evidence type="ECO:0000256" key="7">
    <source>
        <dbReference type="ARBA" id="ARBA00022763"/>
    </source>
</evidence>
<gene>
    <name evidence="16" type="ORF">I316_01381</name>
</gene>
<name>A0A1B9H0J3_9TREE</name>
<evidence type="ECO:0000256" key="4">
    <source>
        <dbReference type="ARBA" id="ARBA00022722"/>
    </source>
</evidence>
<feature type="compositionally biased region" description="Pro residues" evidence="13">
    <location>
        <begin position="790"/>
        <end position="818"/>
    </location>
</feature>
<evidence type="ECO:0000313" key="16">
    <source>
        <dbReference type="EMBL" id="OCF36785.1"/>
    </source>
</evidence>
<dbReference type="SMART" id="SM00726">
    <property type="entry name" value="UIM"/>
    <property type="match status" value="1"/>
</dbReference>
<dbReference type="InterPro" id="IPR001044">
    <property type="entry name" value="XPG/Rad2_eukaryotes"/>
</dbReference>
<dbReference type="SMART" id="SM00484">
    <property type="entry name" value="XPGI"/>
    <property type="match status" value="1"/>
</dbReference>
<comment type="similarity">
    <text evidence="12">Belongs to the XPG/RAD2 endonuclease family. GEN subfamily.</text>
</comment>
<feature type="domain" description="XPG-I" evidence="14">
    <location>
        <begin position="965"/>
        <end position="1034"/>
    </location>
</feature>
<evidence type="ECO:0000256" key="1">
    <source>
        <dbReference type="ARBA" id="ARBA00001946"/>
    </source>
</evidence>
<comment type="subcellular location">
    <subcellularLocation>
        <location evidence="2">Nucleus</location>
    </subcellularLocation>
</comment>
<feature type="compositionally biased region" description="Acidic residues" evidence="13">
    <location>
        <begin position="519"/>
        <end position="528"/>
    </location>
</feature>
<keyword evidence="11" id="KW-0539">Nucleus</keyword>
<dbReference type="CDD" id="cd09904">
    <property type="entry name" value="H3TH_XPG"/>
    <property type="match status" value="1"/>
</dbReference>
<dbReference type="GO" id="GO:0006289">
    <property type="term" value="P:nucleotide-excision repair"/>
    <property type="evidence" value="ECO:0007669"/>
    <property type="project" value="InterPro"/>
</dbReference>
<dbReference type="InterPro" id="IPR006084">
    <property type="entry name" value="XPG/Rad2"/>
</dbReference>
<dbReference type="PROSITE" id="PS00841">
    <property type="entry name" value="XPG_1"/>
    <property type="match status" value="1"/>
</dbReference>
<dbReference type="PANTHER" id="PTHR16171:SF7">
    <property type="entry name" value="DNA REPAIR PROTEIN RAD2"/>
    <property type="match status" value="1"/>
</dbReference>
<keyword evidence="4" id="KW-0540">Nuclease</keyword>
<evidence type="ECO:0000256" key="9">
    <source>
        <dbReference type="ARBA" id="ARBA00022842"/>
    </source>
</evidence>
<evidence type="ECO:0000256" key="10">
    <source>
        <dbReference type="ARBA" id="ARBA00023204"/>
    </source>
</evidence>
<dbReference type="InterPro" id="IPR019974">
    <property type="entry name" value="XPG_CS"/>
</dbReference>
<evidence type="ECO:0000256" key="5">
    <source>
        <dbReference type="ARBA" id="ARBA00022723"/>
    </source>
</evidence>
<evidence type="ECO:0000256" key="3">
    <source>
        <dbReference type="ARBA" id="ARBA00005283"/>
    </source>
</evidence>
<dbReference type="STRING" id="1296120.A0A1B9H0J3"/>
<dbReference type="GO" id="GO:0048256">
    <property type="term" value="F:flap endonuclease activity"/>
    <property type="evidence" value="ECO:0007669"/>
    <property type="project" value="UniProtKB-ARBA"/>
</dbReference>
<keyword evidence="7" id="KW-0227">DNA damage</keyword>
<dbReference type="OrthoDB" id="31113at2759"/>
<dbReference type="PANTHER" id="PTHR16171">
    <property type="entry name" value="DNA REPAIR PROTEIN COMPLEMENTING XP-G CELLS-RELATED"/>
    <property type="match status" value="1"/>
</dbReference>
<evidence type="ECO:0000259" key="14">
    <source>
        <dbReference type="SMART" id="SM00484"/>
    </source>
</evidence>
<feature type="compositionally biased region" description="Acidic residues" evidence="13">
    <location>
        <begin position="609"/>
        <end position="618"/>
    </location>
</feature>
<feature type="compositionally biased region" description="Basic and acidic residues" evidence="13">
    <location>
        <begin position="496"/>
        <end position="518"/>
    </location>
</feature>
<feature type="compositionally biased region" description="Polar residues" evidence="13">
    <location>
        <begin position="654"/>
        <end position="664"/>
    </location>
</feature>
<feature type="compositionally biased region" description="Acidic residues" evidence="13">
    <location>
        <begin position="548"/>
        <end position="560"/>
    </location>
</feature>
<dbReference type="PRINTS" id="PR00066">
    <property type="entry name" value="XRODRMPGMNTG"/>
</dbReference>
<dbReference type="InterPro" id="IPR036279">
    <property type="entry name" value="5-3_exonuclease_C_sf"/>
</dbReference>
<dbReference type="GO" id="GO:0005634">
    <property type="term" value="C:nucleus"/>
    <property type="evidence" value="ECO:0007669"/>
    <property type="project" value="UniProtKB-SubCell"/>
</dbReference>
<dbReference type="Pfam" id="PF00752">
    <property type="entry name" value="XPG_N"/>
    <property type="match status" value="1"/>
</dbReference>
<feature type="compositionally biased region" description="Acidic residues" evidence="13">
    <location>
        <begin position="849"/>
        <end position="860"/>
    </location>
</feature>
<dbReference type="InterPro" id="IPR029060">
    <property type="entry name" value="PIN-like_dom_sf"/>
</dbReference>
<protein>
    <submittedName>
        <fullName evidence="16">DNA excision repair protein ERCC-5</fullName>
    </submittedName>
</protein>
<keyword evidence="6" id="KW-0255">Endonuclease</keyword>
<feature type="compositionally biased region" description="Basic residues" evidence="13">
    <location>
        <begin position="1336"/>
        <end position="1351"/>
    </location>
</feature>
<keyword evidence="17" id="KW-1185">Reference proteome</keyword>
<dbReference type="SUPFAM" id="SSF47807">
    <property type="entry name" value="5' to 3' exonuclease, C-terminal subdomain"/>
    <property type="match status" value="1"/>
</dbReference>
<accession>A0A1B9H0J3</accession>
<feature type="compositionally biased region" description="Polar residues" evidence="13">
    <location>
        <begin position="678"/>
        <end position="698"/>
    </location>
</feature>
<evidence type="ECO:0000256" key="8">
    <source>
        <dbReference type="ARBA" id="ARBA00022801"/>
    </source>
</evidence>
<dbReference type="GO" id="GO:0003697">
    <property type="term" value="F:single-stranded DNA binding"/>
    <property type="evidence" value="ECO:0007669"/>
    <property type="project" value="InterPro"/>
</dbReference>
<dbReference type="Gene3D" id="1.10.150.20">
    <property type="entry name" value="5' to 3' exonuclease, C-terminal subdomain"/>
    <property type="match status" value="1"/>
</dbReference>
<keyword evidence="10" id="KW-0234">DNA repair</keyword>
<feature type="region of interest" description="Disordered" evidence="13">
    <location>
        <begin position="496"/>
        <end position="574"/>
    </location>
</feature>
<dbReference type="SUPFAM" id="SSF88723">
    <property type="entry name" value="PIN domain-like"/>
    <property type="match status" value="1"/>
</dbReference>
<comment type="similarity">
    <text evidence="3">Belongs to the XPG/RAD2 endonuclease family. XPG subfamily.</text>
</comment>
<evidence type="ECO:0000259" key="15">
    <source>
        <dbReference type="SMART" id="SM00485"/>
    </source>
</evidence>
<feature type="region of interest" description="Disordered" evidence="13">
    <location>
        <begin position="1252"/>
        <end position="1380"/>
    </location>
</feature>
<evidence type="ECO:0000256" key="2">
    <source>
        <dbReference type="ARBA" id="ARBA00004123"/>
    </source>
</evidence>
<dbReference type="PROSITE" id="PS50330">
    <property type="entry name" value="UIM"/>
    <property type="match status" value="1"/>
</dbReference>
<comment type="cofactor">
    <cofactor evidence="1">
        <name>Mg(2+)</name>
        <dbReference type="ChEBI" id="CHEBI:18420"/>
    </cofactor>
</comment>
<evidence type="ECO:0000256" key="6">
    <source>
        <dbReference type="ARBA" id="ARBA00022759"/>
    </source>
</evidence>
<dbReference type="FunFam" id="3.40.50.1010:FF:000046">
    <property type="entry name" value="RAD2p Single-stranded DNA endonuclease"/>
    <property type="match status" value="1"/>
</dbReference>
<feature type="compositionally biased region" description="Low complexity" evidence="13">
    <location>
        <begin position="1355"/>
        <end position="1367"/>
    </location>
</feature>
<feature type="region of interest" description="Disordered" evidence="13">
    <location>
        <begin position="161"/>
        <end position="224"/>
    </location>
</feature>
<feature type="domain" description="XPG N-terminal" evidence="15">
    <location>
        <begin position="1"/>
        <end position="98"/>
    </location>
</feature>
<dbReference type="EMBL" id="KI669494">
    <property type="protein sequence ID" value="OCF36785.1"/>
    <property type="molecule type" value="Genomic_DNA"/>
</dbReference>